<dbReference type="Proteomes" id="UP000043699">
    <property type="component" value="Unassembled WGS sequence"/>
</dbReference>
<protein>
    <submittedName>
        <fullName evidence="2">Acetyltransferase (GNAT) family protein</fullName>
    </submittedName>
</protein>
<keyword evidence="2" id="KW-0808">Transferase</keyword>
<accession>A0A098EN79</accession>
<feature type="domain" description="N-acetyltransferase" evidence="1">
    <location>
        <begin position="22"/>
        <end position="164"/>
    </location>
</feature>
<dbReference type="SUPFAM" id="SSF55729">
    <property type="entry name" value="Acyl-CoA N-acyltransferases (Nat)"/>
    <property type="match status" value="1"/>
</dbReference>
<dbReference type="STRING" id="1499687.BN1080_02752"/>
<dbReference type="GO" id="GO:0016747">
    <property type="term" value="F:acyltransferase activity, transferring groups other than amino-acyl groups"/>
    <property type="evidence" value="ECO:0007669"/>
    <property type="project" value="InterPro"/>
</dbReference>
<dbReference type="InterPro" id="IPR016181">
    <property type="entry name" value="Acyl_CoA_acyltransferase"/>
</dbReference>
<reference evidence="2 3" key="1">
    <citation type="submission" date="2014-09" db="EMBL/GenBank/DDBJ databases">
        <authorList>
            <person name="Urmite Genomes Urmite Genomes"/>
        </authorList>
    </citation>
    <scope>NUCLEOTIDE SEQUENCE [LARGE SCALE GENOMIC DNA]</scope>
    <source>
        <strain evidence="2 3">ES2</strain>
    </source>
</reference>
<proteinExistence type="predicted"/>
<gene>
    <name evidence="2" type="ORF">BN1080_02752</name>
</gene>
<sequence>MEIEIKKPEARHAEKISEICSIGWRQTVEGKLSEEYQIQNTVFWYNSERVREDLRAGVYSHIALAGTEVAGVIGGGMTAPDTGEVFVLYMDERFRYQGIGRLLLEALTRDQSAQGASEQWVSVQEGNQFGIPFYEARGFKLQGKKTEETDTGELQVSLRYSRPI</sequence>
<dbReference type="AlphaFoldDB" id="A0A098EN79"/>
<evidence type="ECO:0000313" key="3">
    <source>
        <dbReference type="Proteomes" id="UP000043699"/>
    </source>
</evidence>
<dbReference type="Gene3D" id="3.40.630.30">
    <property type="match status" value="1"/>
</dbReference>
<evidence type="ECO:0000259" key="1">
    <source>
        <dbReference type="PROSITE" id="PS51186"/>
    </source>
</evidence>
<evidence type="ECO:0000313" key="2">
    <source>
        <dbReference type="EMBL" id="CEG23748.1"/>
    </source>
</evidence>
<dbReference type="RefSeq" id="WP_052652684.1">
    <property type="nucleotide sequence ID" value="NZ_CCXS01000001.1"/>
</dbReference>
<keyword evidence="3" id="KW-1185">Reference proteome</keyword>
<dbReference type="PROSITE" id="PS51186">
    <property type="entry name" value="GNAT"/>
    <property type="match status" value="1"/>
</dbReference>
<dbReference type="OrthoDB" id="69535at2"/>
<organism evidence="2 3">
    <name type="scientific">Planococcus massiliensis</name>
    <dbReference type="NCBI Taxonomy" id="1499687"/>
    <lineage>
        <taxon>Bacteria</taxon>
        <taxon>Bacillati</taxon>
        <taxon>Bacillota</taxon>
        <taxon>Bacilli</taxon>
        <taxon>Bacillales</taxon>
        <taxon>Caryophanaceae</taxon>
        <taxon>Planococcus</taxon>
    </lineage>
</organism>
<dbReference type="Pfam" id="PF00583">
    <property type="entry name" value="Acetyltransf_1"/>
    <property type="match status" value="1"/>
</dbReference>
<dbReference type="InterPro" id="IPR000182">
    <property type="entry name" value="GNAT_dom"/>
</dbReference>
<dbReference type="CDD" id="cd04301">
    <property type="entry name" value="NAT_SF"/>
    <property type="match status" value="1"/>
</dbReference>
<dbReference type="EMBL" id="CCXS01000001">
    <property type="protein sequence ID" value="CEG23748.1"/>
    <property type="molecule type" value="Genomic_DNA"/>
</dbReference>
<name>A0A098EN79_9BACL</name>